<evidence type="ECO:0000259" key="8">
    <source>
        <dbReference type="PROSITE" id="PS51294"/>
    </source>
</evidence>
<dbReference type="EMBL" id="KZ451906">
    <property type="protein sequence ID" value="PKA63896.1"/>
    <property type="molecule type" value="Genomic_DNA"/>
</dbReference>
<evidence type="ECO:0000256" key="3">
    <source>
        <dbReference type="ARBA" id="ARBA00023015"/>
    </source>
</evidence>
<reference evidence="9 10" key="1">
    <citation type="journal article" date="2017" name="Nature">
        <title>The Apostasia genome and the evolution of orchids.</title>
        <authorList>
            <person name="Zhang G.Q."/>
            <person name="Liu K.W."/>
            <person name="Li Z."/>
            <person name="Lohaus R."/>
            <person name="Hsiao Y.Y."/>
            <person name="Niu S.C."/>
            <person name="Wang J.Y."/>
            <person name="Lin Y.C."/>
            <person name="Xu Q."/>
            <person name="Chen L.J."/>
            <person name="Yoshida K."/>
            <person name="Fujiwara S."/>
            <person name="Wang Z.W."/>
            <person name="Zhang Y.Q."/>
            <person name="Mitsuda N."/>
            <person name="Wang M."/>
            <person name="Liu G.H."/>
            <person name="Pecoraro L."/>
            <person name="Huang H.X."/>
            <person name="Xiao X.J."/>
            <person name="Lin M."/>
            <person name="Wu X.Y."/>
            <person name="Wu W.L."/>
            <person name="Chen Y.Y."/>
            <person name="Chang S.B."/>
            <person name="Sakamoto S."/>
            <person name="Ohme-Takagi M."/>
            <person name="Yagi M."/>
            <person name="Zeng S.J."/>
            <person name="Shen C.Y."/>
            <person name="Yeh C.M."/>
            <person name="Luo Y.B."/>
            <person name="Tsai W.C."/>
            <person name="Van de Peer Y."/>
            <person name="Liu Z.J."/>
        </authorList>
    </citation>
    <scope>NUCLEOTIDE SEQUENCE [LARGE SCALE GENOMIC DNA]</scope>
    <source>
        <strain evidence="10">cv. Shenzhen</strain>
        <tissue evidence="9">Stem</tissue>
    </source>
</reference>
<dbReference type="SMART" id="SM00717">
    <property type="entry name" value="SANT"/>
    <property type="match status" value="1"/>
</dbReference>
<evidence type="ECO:0000256" key="6">
    <source>
        <dbReference type="ARBA" id="ARBA00023242"/>
    </source>
</evidence>
<dbReference type="CDD" id="cd00167">
    <property type="entry name" value="SANT"/>
    <property type="match status" value="1"/>
</dbReference>
<comment type="subcellular location">
    <subcellularLocation>
        <location evidence="1">Nucleus</location>
    </subcellularLocation>
</comment>
<evidence type="ECO:0000256" key="1">
    <source>
        <dbReference type="ARBA" id="ARBA00004123"/>
    </source>
</evidence>
<name>A0A2I0B7X5_9ASPA</name>
<dbReference type="InterPro" id="IPR001005">
    <property type="entry name" value="SANT/Myb"/>
</dbReference>
<evidence type="ECO:0000259" key="7">
    <source>
        <dbReference type="PROSITE" id="PS50090"/>
    </source>
</evidence>
<keyword evidence="6" id="KW-0539">Nucleus</keyword>
<feature type="domain" description="HTH myb-type" evidence="8">
    <location>
        <begin position="135"/>
        <end position="164"/>
    </location>
</feature>
<dbReference type="Gene3D" id="1.10.10.60">
    <property type="entry name" value="Homeodomain-like"/>
    <property type="match status" value="1"/>
</dbReference>
<keyword evidence="10" id="KW-1185">Reference proteome</keyword>
<dbReference type="AlphaFoldDB" id="A0A2I0B7X5"/>
<dbReference type="Proteomes" id="UP000236161">
    <property type="component" value="Unassembled WGS sequence"/>
</dbReference>
<feature type="domain" description="HTH myb-type" evidence="8">
    <location>
        <begin position="51"/>
        <end position="87"/>
    </location>
</feature>
<evidence type="ECO:0000256" key="4">
    <source>
        <dbReference type="ARBA" id="ARBA00023125"/>
    </source>
</evidence>
<sequence>MRFLGGQNRETRNGTSLANNVIQSRLNFALKIIGKEFGVIEVAAKEGDIRNQKLRKGLWSPEEDEKLCNHIIINGVTCWSSVPRLAGISPSLIPSHSYLLLLRSDDHQLINARNSLRIAEVWEELQAQYFFGSLNRWSQIASQLPGRTDNEIKNYWNSCIKKKLRQKGIDPSTHKPLPENSPSNPVFDPFPAVKLWEETDVKPSNLGFDFDSVSILSSGFSERDSASCSSNWSSSSNLEMLVTTYNMSSLQNLEEHHFHRNMSLIEPVSRGSMEFCFEFDDLI</sequence>
<dbReference type="OrthoDB" id="2143914at2759"/>
<dbReference type="InterPro" id="IPR017930">
    <property type="entry name" value="Myb_dom"/>
</dbReference>
<keyword evidence="5" id="KW-0804">Transcription</keyword>
<keyword evidence="2" id="KW-0677">Repeat</keyword>
<evidence type="ECO:0000256" key="5">
    <source>
        <dbReference type="ARBA" id="ARBA00023163"/>
    </source>
</evidence>
<dbReference type="STRING" id="1088818.A0A2I0B7X5"/>
<dbReference type="PANTHER" id="PTHR47997">
    <property type="entry name" value="MYB DOMAIN PROTEIN 55"/>
    <property type="match status" value="1"/>
</dbReference>
<dbReference type="GO" id="GO:0003677">
    <property type="term" value="F:DNA binding"/>
    <property type="evidence" value="ECO:0007669"/>
    <property type="project" value="UniProtKB-KW"/>
</dbReference>
<dbReference type="PROSITE" id="PS50090">
    <property type="entry name" value="MYB_LIKE"/>
    <property type="match status" value="1"/>
</dbReference>
<evidence type="ECO:0000256" key="2">
    <source>
        <dbReference type="ARBA" id="ARBA00022737"/>
    </source>
</evidence>
<keyword evidence="4" id="KW-0238">DNA-binding</keyword>
<protein>
    <submittedName>
        <fullName evidence="9">Myb-related protein Hv33</fullName>
    </submittedName>
</protein>
<dbReference type="SUPFAM" id="SSF46689">
    <property type="entry name" value="Homeodomain-like"/>
    <property type="match status" value="1"/>
</dbReference>
<dbReference type="Pfam" id="PF00249">
    <property type="entry name" value="Myb_DNA-binding"/>
    <property type="match status" value="2"/>
</dbReference>
<dbReference type="InterPro" id="IPR009057">
    <property type="entry name" value="Homeodomain-like_sf"/>
</dbReference>
<organism evidence="9 10">
    <name type="scientific">Apostasia shenzhenica</name>
    <dbReference type="NCBI Taxonomy" id="1088818"/>
    <lineage>
        <taxon>Eukaryota</taxon>
        <taxon>Viridiplantae</taxon>
        <taxon>Streptophyta</taxon>
        <taxon>Embryophyta</taxon>
        <taxon>Tracheophyta</taxon>
        <taxon>Spermatophyta</taxon>
        <taxon>Magnoliopsida</taxon>
        <taxon>Liliopsida</taxon>
        <taxon>Asparagales</taxon>
        <taxon>Orchidaceae</taxon>
        <taxon>Apostasioideae</taxon>
        <taxon>Apostasia</taxon>
    </lineage>
</organism>
<dbReference type="PROSITE" id="PS51294">
    <property type="entry name" value="HTH_MYB"/>
    <property type="match status" value="2"/>
</dbReference>
<dbReference type="PANTHER" id="PTHR47997:SF75">
    <property type="entry name" value="MYB DOMAIN PROTEIN 55"/>
    <property type="match status" value="1"/>
</dbReference>
<gene>
    <name evidence="9" type="primary">MYB2</name>
    <name evidence="9" type="ORF">AXF42_Ash004906</name>
</gene>
<proteinExistence type="predicted"/>
<keyword evidence="3" id="KW-0805">Transcription regulation</keyword>
<dbReference type="InterPro" id="IPR051953">
    <property type="entry name" value="Plant_SW-associated_TFs"/>
</dbReference>
<accession>A0A2I0B7X5</accession>
<dbReference type="GO" id="GO:0005634">
    <property type="term" value="C:nucleus"/>
    <property type="evidence" value="ECO:0007669"/>
    <property type="project" value="UniProtKB-SubCell"/>
</dbReference>
<evidence type="ECO:0000313" key="9">
    <source>
        <dbReference type="EMBL" id="PKA63896.1"/>
    </source>
</evidence>
<feature type="domain" description="Myb-like" evidence="7">
    <location>
        <begin position="51"/>
        <end position="160"/>
    </location>
</feature>
<evidence type="ECO:0000313" key="10">
    <source>
        <dbReference type="Proteomes" id="UP000236161"/>
    </source>
</evidence>